<dbReference type="AlphaFoldDB" id="A0A395W722"/>
<comment type="caution">
    <text evidence="1">The sequence shown here is derived from an EMBL/GenBank/DDBJ whole genome shotgun (WGS) entry which is preliminary data.</text>
</comment>
<dbReference type="EMBL" id="QRVZ01000001">
    <property type="protein sequence ID" value="RGS88161.1"/>
    <property type="molecule type" value="Genomic_DNA"/>
</dbReference>
<reference evidence="1 2" key="1">
    <citation type="submission" date="2018-08" db="EMBL/GenBank/DDBJ databases">
        <title>A genome reference for cultivated species of the human gut microbiota.</title>
        <authorList>
            <person name="Zou Y."/>
            <person name="Xue W."/>
            <person name="Luo G."/>
        </authorList>
    </citation>
    <scope>NUCLEOTIDE SEQUENCE [LARGE SCALE GENOMIC DNA]</scope>
    <source>
        <strain evidence="1 2">AF20-9LB</strain>
    </source>
</reference>
<sequence length="108" mass="12893">MKIENQIIKPRFEASPEIEAYRENQLKVVDEIPGVRENETYVRKTRTLDCLDIRQISTPEEVRHMFTEEEYDVKSLIRYCFKAKISQLEKDVLKGITVEKFKREKGKK</sequence>
<dbReference type="RefSeq" id="WP_118418193.1">
    <property type="nucleotide sequence ID" value="NZ_JAQDLI010000001.1"/>
</dbReference>
<dbReference type="Proteomes" id="UP000266492">
    <property type="component" value="Unassembled WGS sequence"/>
</dbReference>
<accession>A0A395W722</accession>
<gene>
    <name evidence="1" type="ORF">DWX70_01100</name>
</gene>
<organism evidence="1 2">
    <name type="scientific">Bacteroides ovatus</name>
    <dbReference type="NCBI Taxonomy" id="28116"/>
    <lineage>
        <taxon>Bacteria</taxon>
        <taxon>Pseudomonadati</taxon>
        <taxon>Bacteroidota</taxon>
        <taxon>Bacteroidia</taxon>
        <taxon>Bacteroidales</taxon>
        <taxon>Bacteroidaceae</taxon>
        <taxon>Bacteroides</taxon>
    </lineage>
</organism>
<protein>
    <submittedName>
        <fullName evidence="1">Uncharacterized protein</fullName>
    </submittedName>
</protein>
<name>A0A395W722_BACOV</name>
<evidence type="ECO:0000313" key="1">
    <source>
        <dbReference type="EMBL" id="RGS88161.1"/>
    </source>
</evidence>
<evidence type="ECO:0000313" key="2">
    <source>
        <dbReference type="Proteomes" id="UP000266492"/>
    </source>
</evidence>
<proteinExistence type="predicted"/>